<evidence type="ECO:0000313" key="8">
    <source>
        <dbReference type="Proteomes" id="UP000320085"/>
    </source>
</evidence>
<proteinExistence type="inferred from homology"/>
<dbReference type="EMBL" id="VFQF01000001">
    <property type="protein sequence ID" value="TQN47785.1"/>
    <property type="molecule type" value="Genomic_DNA"/>
</dbReference>
<dbReference type="Gene3D" id="3.40.190.10">
    <property type="entry name" value="Periplasmic binding protein-like II"/>
    <property type="match status" value="2"/>
</dbReference>
<dbReference type="CDD" id="cd08417">
    <property type="entry name" value="PBP2_Nitroaromatics_like"/>
    <property type="match status" value="1"/>
</dbReference>
<feature type="region of interest" description="Disordered" evidence="5">
    <location>
        <begin position="315"/>
        <end position="338"/>
    </location>
</feature>
<dbReference type="Pfam" id="PF03466">
    <property type="entry name" value="LysR_substrate"/>
    <property type="match status" value="1"/>
</dbReference>
<dbReference type="InterPro" id="IPR005119">
    <property type="entry name" value="LysR_subst-bd"/>
</dbReference>
<dbReference type="InterPro" id="IPR037402">
    <property type="entry name" value="YidZ_PBP2"/>
</dbReference>
<dbReference type="InterPro" id="IPR000847">
    <property type="entry name" value="LysR_HTH_N"/>
</dbReference>
<dbReference type="PANTHER" id="PTHR30118">
    <property type="entry name" value="HTH-TYPE TRANSCRIPTIONAL REGULATOR LEUO-RELATED"/>
    <property type="match status" value="1"/>
</dbReference>
<evidence type="ECO:0000256" key="5">
    <source>
        <dbReference type="SAM" id="MobiDB-lite"/>
    </source>
</evidence>
<organism evidence="7 8">
    <name type="scientific">Humibacillus xanthopallidus</name>
    <dbReference type="NCBI Taxonomy" id="412689"/>
    <lineage>
        <taxon>Bacteria</taxon>
        <taxon>Bacillati</taxon>
        <taxon>Actinomycetota</taxon>
        <taxon>Actinomycetes</taxon>
        <taxon>Micrococcales</taxon>
        <taxon>Intrasporangiaceae</taxon>
        <taxon>Humibacillus</taxon>
    </lineage>
</organism>
<evidence type="ECO:0000256" key="1">
    <source>
        <dbReference type="ARBA" id="ARBA00009437"/>
    </source>
</evidence>
<dbReference type="Proteomes" id="UP000320085">
    <property type="component" value="Unassembled WGS sequence"/>
</dbReference>
<dbReference type="OrthoDB" id="8717159at2"/>
<evidence type="ECO:0000313" key="7">
    <source>
        <dbReference type="EMBL" id="TQN47785.1"/>
    </source>
</evidence>
<evidence type="ECO:0000259" key="6">
    <source>
        <dbReference type="PROSITE" id="PS50931"/>
    </source>
</evidence>
<keyword evidence="2" id="KW-0805">Transcription regulation</keyword>
<dbReference type="PROSITE" id="PS50931">
    <property type="entry name" value="HTH_LYSR"/>
    <property type="match status" value="1"/>
</dbReference>
<reference evidence="7 8" key="1">
    <citation type="submission" date="2019-06" db="EMBL/GenBank/DDBJ databases">
        <title>Sequencing the genomes of 1000 actinobacteria strains.</title>
        <authorList>
            <person name="Klenk H.-P."/>
        </authorList>
    </citation>
    <scope>NUCLEOTIDE SEQUENCE [LARGE SCALE GENOMIC DNA]</scope>
    <source>
        <strain evidence="7 8">DSM 21776</strain>
    </source>
</reference>
<dbReference type="GO" id="GO:0003677">
    <property type="term" value="F:DNA binding"/>
    <property type="evidence" value="ECO:0007669"/>
    <property type="project" value="UniProtKB-KW"/>
</dbReference>
<dbReference type="InterPro" id="IPR050389">
    <property type="entry name" value="LysR-type_TF"/>
</dbReference>
<dbReference type="SUPFAM" id="SSF46785">
    <property type="entry name" value="Winged helix' DNA-binding domain"/>
    <property type="match status" value="1"/>
</dbReference>
<dbReference type="PRINTS" id="PR00039">
    <property type="entry name" value="HTHLYSR"/>
</dbReference>
<dbReference type="InterPro" id="IPR036388">
    <property type="entry name" value="WH-like_DNA-bd_sf"/>
</dbReference>
<keyword evidence="3 7" id="KW-0238">DNA-binding</keyword>
<evidence type="ECO:0000256" key="4">
    <source>
        <dbReference type="ARBA" id="ARBA00023163"/>
    </source>
</evidence>
<protein>
    <submittedName>
        <fullName evidence="7">DNA-binding transcriptional LysR family regulator</fullName>
    </submittedName>
</protein>
<dbReference type="SUPFAM" id="SSF53850">
    <property type="entry name" value="Periplasmic binding protein-like II"/>
    <property type="match status" value="1"/>
</dbReference>
<dbReference type="Pfam" id="PF00126">
    <property type="entry name" value="HTH_1"/>
    <property type="match status" value="1"/>
</dbReference>
<evidence type="ECO:0000256" key="3">
    <source>
        <dbReference type="ARBA" id="ARBA00023125"/>
    </source>
</evidence>
<evidence type="ECO:0000256" key="2">
    <source>
        <dbReference type="ARBA" id="ARBA00023015"/>
    </source>
</evidence>
<keyword evidence="4" id="KW-0804">Transcription</keyword>
<dbReference type="RefSeq" id="WP_141820275.1">
    <property type="nucleotide sequence ID" value="NZ_BAAAQC010000016.1"/>
</dbReference>
<dbReference type="PANTHER" id="PTHR30118:SF15">
    <property type="entry name" value="TRANSCRIPTIONAL REGULATORY PROTEIN"/>
    <property type="match status" value="1"/>
</dbReference>
<dbReference type="InterPro" id="IPR036390">
    <property type="entry name" value="WH_DNA-bd_sf"/>
</dbReference>
<accession>A0A543PUN0</accession>
<name>A0A543PUN0_9MICO</name>
<dbReference type="Gene3D" id="1.10.10.10">
    <property type="entry name" value="Winged helix-like DNA-binding domain superfamily/Winged helix DNA-binding domain"/>
    <property type="match status" value="1"/>
</dbReference>
<comment type="caution">
    <text evidence="7">The sequence shown here is derived from an EMBL/GenBank/DDBJ whole genome shotgun (WGS) entry which is preliminary data.</text>
</comment>
<dbReference type="GO" id="GO:0003700">
    <property type="term" value="F:DNA-binding transcription factor activity"/>
    <property type="evidence" value="ECO:0007669"/>
    <property type="project" value="InterPro"/>
</dbReference>
<feature type="domain" description="HTH lysR-type" evidence="6">
    <location>
        <begin position="8"/>
        <end position="65"/>
    </location>
</feature>
<gene>
    <name evidence="7" type="ORF">FHX52_0903</name>
</gene>
<dbReference type="AlphaFoldDB" id="A0A543PUN0"/>
<sequence>MRERLRDVDANLLLALHALLEDRNLTHAGERLAMSQPAMSGALTRLRRHFDDELLVRSGRGFELTPFAARLRPDVTEAVEAAEALLGNQREFDPTSSTRRFSVSMSEYAMSVLAEPLTRLLSEEAPGCSVALDAIDVGPELFETQLMRRDLIIGPLGFEFPGRTQPVFTDSLACVVARDNPRLHAGHLSLEDLRGMPHAVARFGAAGPRRRPLEVALEQVGLQDRIVLVEVTSLLTLPFAVGGTDMCAFVPSRLARRCAPLLDLVVADTEVPAVAIVEAAHWHPRREKDPAVVWMRRLLYDVAVTVEDERDEVHEVHGVHGVHGDERRREDGPRDDTA</sequence>
<comment type="similarity">
    <text evidence="1">Belongs to the LysR transcriptional regulatory family.</text>
</comment>